<feature type="region of interest" description="Disordered" evidence="2">
    <location>
        <begin position="475"/>
        <end position="505"/>
    </location>
</feature>
<feature type="coiled-coil region" evidence="1">
    <location>
        <begin position="182"/>
        <end position="249"/>
    </location>
</feature>
<feature type="coiled-coil region" evidence="1">
    <location>
        <begin position="329"/>
        <end position="398"/>
    </location>
</feature>
<dbReference type="PANTHER" id="PTHR21707">
    <property type="entry name" value="FLAGELLUM-ASSOCIATED COILED-COIL DOMAIN-CONTAINING PROTEIN 1"/>
    <property type="match status" value="1"/>
</dbReference>
<protein>
    <submittedName>
        <fullName evidence="3">Uncharacterized protein</fullName>
    </submittedName>
</protein>
<dbReference type="EMBL" id="CAHIKZ030001301">
    <property type="protein sequence ID" value="CAE1259214.1"/>
    <property type="molecule type" value="Genomic_DNA"/>
</dbReference>
<comment type="caution">
    <text evidence="3">The sequence shown here is derived from an EMBL/GenBank/DDBJ whole genome shotgun (WGS) entry which is preliminary data.</text>
</comment>
<feature type="compositionally biased region" description="Polar residues" evidence="2">
    <location>
        <begin position="482"/>
        <end position="505"/>
    </location>
</feature>
<accession>A0A812CDQ8</accession>
<keyword evidence="4" id="KW-1185">Reference proteome</keyword>
<dbReference type="InterPro" id="IPR026674">
    <property type="entry name" value="FLACC1"/>
</dbReference>
<feature type="compositionally biased region" description="Basic and acidic residues" evidence="2">
    <location>
        <begin position="95"/>
        <end position="115"/>
    </location>
</feature>
<feature type="region of interest" description="Disordered" evidence="2">
    <location>
        <begin position="88"/>
        <end position="128"/>
    </location>
</feature>
<evidence type="ECO:0000313" key="4">
    <source>
        <dbReference type="Proteomes" id="UP000597762"/>
    </source>
</evidence>
<evidence type="ECO:0000313" key="3">
    <source>
        <dbReference type="EMBL" id="CAE1259214.1"/>
    </source>
</evidence>
<keyword evidence="1" id="KW-0175">Coiled coil</keyword>
<dbReference type="Proteomes" id="UP000597762">
    <property type="component" value="Unassembled WGS sequence"/>
</dbReference>
<reference evidence="3" key="1">
    <citation type="submission" date="2021-01" db="EMBL/GenBank/DDBJ databases">
        <authorList>
            <person name="Li R."/>
            <person name="Bekaert M."/>
        </authorList>
    </citation>
    <scope>NUCLEOTIDE SEQUENCE</scope>
    <source>
        <strain evidence="3">Farmed</strain>
    </source>
</reference>
<dbReference type="PANTHER" id="PTHR21707:SF42">
    <property type="entry name" value="FLAGELLUM-ASSOCIATED COILED-COIL DOMAIN-CONTAINING PROTEIN 1"/>
    <property type="match status" value="1"/>
</dbReference>
<dbReference type="OrthoDB" id="10013155at2759"/>
<organism evidence="3 4">
    <name type="scientific">Acanthosepion pharaonis</name>
    <name type="common">Pharaoh cuttlefish</name>
    <name type="synonym">Sepia pharaonis</name>
    <dbReference type="NCBI Taxonomy" id="158019"/>
    <lineage>
        <taxon>Eukaryota</taxon>
        <taxon>Metazoa</taxon>
        <taxon>Spiralia</taxon>
        <taxon>Lophotrochozoa</taxon>
        <taxon>Mollusca</taxon>
        <taxon>Cephalopoda</taxon>
        <taxon>Coleoidea</taxon>
        <taxon>Decapodiformes</taxon>
        <taxon>Sepiida</taxon>
        <taxon>Sepiina</taxon>
        <taxon>Sepiidae</taxon>
        <taxon>Acanthosepion</taxon>
    </lineage>
</organism>
<proteinExistence type="predicted"/>
<sequence>MVPDCESGGSAIYKHEEMLATVMCYIYTQPSPSAAYSQLPFSPFDCKYITTAHVCLLPLRTSLACCRSLEKFSSKMNRPKTASIISLGTSNRSANDNKHNLREDQPQKQRYESHIRPKKNKPTPWQKSLESPMVPLVVSPGYILSKNKSKYDVVIKTDEFFNPIHEETVKKKTESSERDILLEQLQQQIADLTLYLQEERYTHRQSKQKAEDFLRDKVDELQNQHKNEIRELEEEHRNQMKKLEANHREEFEGYKRMMEAQIAHMKEDNDFIQSAFTSYRATIHEEMKVKWAQREQTLKEEFQAKNQQEVDIICEQLSKEKDLEMSTLLKDHRKEVDQLKKEHGKELEDMALYYTDITEKLKKMKALTRELKNLKGEHEDLKTAYSELEKHCSSVNKELINTRGRLQAHEENFDRKVDEVDERYKQKVNNLLMQNAELRRLFRRKCEELAMEKYETDEAHQVTIEKLKNKMEDWMSRKKESTSGNISVLQETWTSAGPSTNDENT</sequence>
<gene>
    <name evidence="3" type="ORF">SPHA_31589</name>
</gene>
<dbReference type="AlphaFoldDB" id="A0A812CDQ8"/>
<evidence type="ECO:0000256" key="2">
    <source>
        <dbReference type="SAM" id="MobiDB-lite"/>
    </source>
</evidence>
<dbReference type="GO" id="GO:0005737">
    <property type="term" value="C:cytoplasm"/>
    <property type="evidence" value="ECO:0007669"/>
    <property type="project" value="TreeGrafter"/>
</dbReference>
<evidence type="ECO:0000256" key="1">
    <source>
        <dbReference type="SAM" id="Coils"/>
    </source>
</evidence>
<name>A0A812CDQ8_ACAPH</name>